<sequence>MAKAAEPPSVNAVHLGIDIVRMAADQQADPEVQAYRTAISGLKLADIKLDGAGAHYCAMSQQDNHAQ</sequence>
<dbReference type="EMBL" id="JAINUG010000147">
    <property type="protein sequence ID" value="KAJ8392314.1"/>
    <property type="molecule type" value="Genomic_DNA"/>
</dbReference>
<dbReference type="Proteomes" id="UP001221898">
    <property type="component" value="Unassembled WGS sequence"/>
</dbReference>
<protein>
    <submittedName>
        <fullName evidence="1">Uncharacterized protein</fullName>
    </submittedName>
</protein>
<reference evidence="1" key="1">
    <citation type="journal article" date="2023" name="Science">
        <title>Genome structures resolve the early diversification of teleost fishes.</title>
        <authorList>
            <person name="Parey E."/>
            <person name="Louis A."/>
            <person name="Montfort J."/>
            <person name="Bouchez O."/>
            <person name="Roques C."/>
            <person name="Iampietro C."/>
            <person name="Lluch J."/>
            <person name="Castinel A."/>
            <person name="Donnadieu C."/>
            <person name="Desvignes T."/>
            <person name="Floi Bucao C."/>
            <person name="Jouanno E."/>
            <person name="Wen M."/>
            <person name="Mejri S."/>
            <person name="Dirks R."/>
            <person name="Jansen H."/>
            <person name="Henkel C."/>
            <person name="Chen W.J."/>
            <person name="Zahm M."/>
            <person name="Cabau C."/>
            <person name="Klopp C."/>
            <person name="Thompson A.W."/>
            <person name="Robinson-Rechavi M."/>
            <person name="Braasch I."/>
            <person name="Lecointre G."/>
            <person name="Bobe J."/>
            <person name="Postlethwait J.H."/>
            <person name="Berthelot C."/>
            <person name="Roest Crollius H."/>
            <person name="Guiguen Y."/>
        </authorList>
    </citation>
    <scope>NUCLEOTIDE SEQUENCE</scope>
    <source>
        <strain evidence="1">NC1722</strain>
    </source>
</reference>
<dbReference type="AlphaFoldDB" id="A0AAD7RXW4"/>
<proteinExistence type="predicted"/>
<evidence type="ECO:0000313" key="2">
    <source>
        <dbReference type="Proteomes" id="UP001221898"/>
    </source>
</evidence>
<comment type="caution">
    <text evidence="1">The sequence shown here is derived from an EMBL/GenBank/DDBJ whole genome shotgun (WGS) entry which is preliminary data.</text>
</comment>
<keyword evidence="2" id="KW-1185">Reference proteome</keyword>
<organism evidence="1 2">
    <name type="scientific">Aldrovandia affinis</name>
    <dbReference type="NCBI Taxonomy" id="143900"/>
    <lineage>
        <taxon>Eukaryota</taxon>
        <taxon>Metazoa</taxon>
        <taxon>Chordata</taxon>
        <taxon>Craniata</taxon>
        <taxon>Vertebrata</taxon>
        <taxon>Euteleostomi</taxon>
        <taxon>Actinopterygii</taxon>
        <taxon>Neopterygii</taxon>
        <taxon>Teleostei</taxon>
        <taxon>Notacanthiformes</taxon>
        <taxon>Halosauridae</taxon>
        <taxon>Aldrovandia</taxon>
    </lineage>
</organism>
<evidence type="ECO:0000313" key="1">
    <source>
        <dbReference type="EMBL" id="KAJ8392314.1"/>
    </source>
</evidence>
<name>A0AAD7RXW4_9TELE</name>
<gene>
    <name evidence="1" type="ORF">AAFF_G00076780</name>
</gene>
<accession>A0AAD7RXW4</accession>